<dbReference type="Proteomes" id="UP000316621">
    <property type="component" value="Chromosome 1"/>
</dbReference>
<dbReference type="PANTHER" id="PTHR31672">
    <property type="entry name" value="BNACNNG10540D PROTEIN"/>
    <property type="match status" value="1"/>
</dbReference>
<sequence length="357" mass="42053">MAMRSIMKKISPKIRFTEGLRIPRCFSNVAYTRYILNNEALLCGLEKLLKDGSKVTEATRDEWWENVRSRGGQSEIDKRWENWVESSHKLWKKKSEEEQRRELNMQWTYLKDLLHREGIDTSHHRLLLSMRIILPDRGSKIPSEGGTLEFKIASPDRGLVSINRLVFDRGHFWRYCLPKQIVNGLLCFTENRRHAFLIYNPVTGETSPWIEMNKKPERYSSIAFGFDPQSDEHKVVCVSNSTEFSWREKISNRPKDQVVDVFTIGKNSWRRIDAIPPIAISCEEDPFYVDGCLYWRFRQEYEDGELEHIMRFDIVTEKFTVIPIPDFVIDPDRYKFTQTVGLTEIDGRIYSCIRLGI</sequence>
<organism evidence="2 3">
    <name type="scientific">Papaver somniferum</name>
    <name type="common">Opium poppy</name>
    <dbReference type="NCBI Taxonomy" id="3469"/>
    <lineage>
        <taxon>Eukaryota</taxon>
        <taxon>Viridiplantae</taxon>
        <taxon>Streptophyta</taxon>
        <taxon>Embryophyta</taxon>
        <taxon>Tracheophyta</taxon>
        <taxon>Spermatophyta</taxon>
        <taxon>Magnoliopsida</taxon>
        <taxon>Ranunculales</taxon>
        <taxon>Papaveraceae</taxon>
        <taxon>Papaveroideae</taxon>
        <taxon>Papaver</taxon>
    </lineage>
</organism>
<dbReference type="InterPro" id="IPR013187">
    <property type="entry name" value="F-box-assoc_dom_typ3"/>
</dbReference>
<protein>
    <recommendedName>
        <fullName evidence="1">F-box associated beta-propeller type 3 domain-containing protein</fullName>
    </recommendedName>
</protein>
<feature type="domain" description="F-box associated beta-propeller type 3" evidence="1">
    <location>
        <begin position="178"/>
        <end position="337"/>
    </location>
</feature>
<dbReference type="PANTHER" id="PTHR31672:SF13">
    <property type="entry name" value="F-BOX PROTEIN CPR30-LIKE"/>
    <property type="match status" value="1"/>
</dbReference>
<name>A0A4Y7IBR2_PAPSO</name>
<dbReference type="Gramene" id="RZC45172">
    <property type="protein sequence ID" value="RZC45172"/>
    <property type="gene ID" value="C5167_038113"/>
</dbReference>
<accession>A0A4Y7IBR2</accession>
<proteinExistence type="predicted"/>
<gene>
    <name evidence="2" type="ORF">C5167_038113</name>
</gene>
<evidence type="ECO:0000313" key="2">
    <source>
        <dbReference type="EMBL" id="RZC45172.1"/>
    </source>
</evidence>
<evidence type="ECO:0000259" key="1">
    <source>
        <dbReference type="Pfam" id="PF08268"/>
    </source>
</evidence>
<dbReference type="InterPro" id="IPR050796">
    <property type="entry name" value="SCF_F-box_component"/>
</dbReference>
<keyword evidence="3" id="KW-1185">Reference proteome</keyword>
<reference evidence="2 3" key="1">
    <citation type="journal article" date="2018" name="Science">
        <title>The opium poppy genome and morphinan production.</title>
        <authorList>
            <person name="Guo L."/>
            <person name="Winzer T."/>
            <person name="Yang X."/>
            <person name="Li Y."/>
            <person name="Ning Z."/>
            <person name="He Z."/>
            <person name="Teodor R."/>
            <person name="Lu Y."/>
            <person name="Bowser T.A."/>
            <person name="Graham I.A."/>
            <person name="Ye K."/>
        </authorList>
    </citation>
    <scope>NUCLEOTIDE SEQUENCE [LARGE SCALE GENOMIC DNA]</scope>
    <source>
        <strain evidence="3">cv. HN1</strain>
        <tissue evidence="2">Leaves</tissue>
    </source>
</reference>
<dbReference type="EMBL" id="CM010715">
    <property type="protein sequence ID" value="RZC45172.1"/>
    <property type="molecule type" value="Genomic_DNA"/>
</dbReference>
<dbReference type="NCBIfam" id="TIGR01640">
    <property type="entry name" value="F_box_assoc_1"/>
    <property type="match status" value="1"/>
</dbReference>
<dbReference type="Pfam" id="PF08268">
    <property type="entry name" value="FBA_3"/>
    <property type="match status" value="1"/>
</dbReference>
<dbReference type="InterPro" id="IPR017451">
    <property type="entry name" value="F-box-assoc_interact_dom"/>
</dbReference>
<evidence type="ECO:0000313" key="3">
    <source>
        <dbReference type="Proteomes" id="UP000316621"/>
    </source>
</evidence>
<dbReference type="AlphaFoldDB" id="A0A4Y7IBR2"/>